<dbReference type="InterPro" id="IPR025714">
    <property type="entry name" value="Methyltranfer_dom"/>
</dbReference>
<evidence type="ECO:0000259" key="1">
    <source>
        <dbReference type="Pfam" id="PF13679"/>
    </source>
</evidence>
<dbReference type="Proteomes" id="UP001226574">
    <property type="component" value="Unassembled WGS sequence"/>
</dbReference>
<dbReference type="EMBL" id="JAVIFY010000010">
    <property type="protein sequence ID" value="MDQ9092782.1"/>
    <property type="molecule type" value="Genomic_DNA"/>
</dbReference>
<dbReference type="PANTHER" id="PTHR13369:SF0">
    <property type="entry name" value="GLUTATHIONE S-TRANSFERASE C-TERMINAL DOMAIN-CONTAINING PROTEIN"/>
    <property type="match status" value="1"/>
</dbReference>
<protein>
    <submittedName>
        <fullName evidence="2">Methyltransferase</fullName>
    </submittedName>
</protein>
<keyword evidence="3" id="KW-1185">Reference proteome</keyword>
<name>A0ABU1BEV3_PSEHA</name>
<keyword evidence="2" id="KW-0808">Transferase</keyword>
<dbReference type="InterPro" id="IPR029063">
    <property type="entry name" value="SAM-dependent_MTases_sf"/>
</dbReference>
<reference evidence="2 3" key="1">
    <citation type="submission" date="2023-08" db="EMBL/GenBank/DDBJ databases">
        <title>Pseudoalteromonas haloplanktis LL1 genome.</title>
        <authorList>
            <person name="Wu S."/>
        </authorList>
    </citation>
    <scope>NUCLEOTIDE SEQUENCE [LARGE SCALE GENOMIC DNA]</scope>
    <source>
        <strain evidence="2 3">LL1</strain>
    </source>
</reference>
<evidence type="ECO:0000313" key="3">
    <source>
        <dbReference type="Proteomes" id="UP001226574"/>
    </source>
</evidence>
<dbReference type="PANTHER" id="PTHR13369">
    <property type="match status" value="1"/>
</dbReference>
<dbReference type="Gene3D" id="3.40.50.150">
    <property type="entry name" value="Vaccinia Virus protein VP39"/>
    <property type="match status" value="1"/>
</dbReference>
<dbReference type="SUPFAM" id="SSF53335">
    <property type="entry name" value="S-adenosyl-L-methionine-dependent methyltransferases"/>
    <property type="match status" value="1"/>
</dbReference>
<dbReference type="GO" id="GO:0008168">
    <property type="term" value="F:methyltransferase activity"/>
    <property type="evidence" value="ECO:0007669"/>
    <property type="project" value="UniProtKB-KW"/>
</dbReference>
<comment type="caution">
    <text evidence="2">The sequence shown here is derived from an EMBL/GenBank/DDBJ whole genome shotgun (WGS) entry which is preliminary data.</text>
</comment>
<organism evidence="2 3">
    <name type="scientific">Pseudoalteromonas haloplanktis</name>
    <name type="common">Alteromonas haloplanktis</name>
    <dbReference type="NCBI Taxonomy" id="228"/>
    <lineage>
        <taxon>Bacteria</taxon>
        <taxon>Pseudomonadati</taxon>
        <taxon>Pseudomonadota</taxon>
        <taxon>Gammaproteobacteria</taxon>
        <taxon>Alteromonadales</taxon>
        <taxon>Pseudoalteromonadaceae</taxon>
        <taxon>Pseudoalteromonas</taxon>
    </lineage>
</organism>
<dbReference type="GO" id="GO:0032259">
    <property type="term" value="P:methylation"/>
    <property type="evidence" value="ECO:0007669"/>
    <property type="project" value="UniProtKB-KW"/>
</dbReference>
<dbReference type="Pfam" id="PF13679">
    <property type="entry name" value="Methyltransf_32"/>
    <property type="match status" value="1"/>
</dbReference>
<dbReference type="RefSeq" id="WP_016709582.1">
    <property type="nucleotide sequence ID" value="NZ_JAVIFY010000010.1"/>
</dbReference>
<sequence>MNLAEQFTALDNLLHDTRQYWQCTAFDFDQLPWPELEQALTALDDQQVADLDSDQPALYQFISPYVPVINDLAALCELPQALVTRTEYPFWISNGIKGRKFTQLQDFVASLGQAPTLPVLEWCAGKGHLGRMLAYNQAPEVHSIELQQHLCEQGQHSAQQQGLAMRFSQADVLVDEVTGYFKPRQHAVALHACGALHQTFMNCAVSAQTQKISLSPCCYHLFTDNDYQAMSELARLSKLKLTHRDLKLALQETVTAPSRVDKIRRTEVQWRLGFDALRKTLTGEQHYVSVPSVNKAIFSDSFKAFCAWAANKKSLSLPQYIDYDYFLAKGEMRKKVTERIELVRHVFRRAIEVWLVLDRALYLQQQGYQVTVQTFCEKHLTPRNILIQATVKDRKEMS</sequence>
<feature type="domain" description="Methyltransferase" evidence="1">
    <location>
        <begin position="112"/>
        <end position="222"/>
    </location>
</feature>
<gene>
    <name evidence="2" type="ORF">RC083_14395</name>
</gene>
<evidence type="ECO:0000313" key="2">
    <source>
        <dbReference type="EMBL" id="MDQ9092782.1"/>
    </source>
</evidence>
<accession>A0ABU1BEV3</accession>
<proteinExistence type="predicted"/>
<keyword evidence="2" id="KW-0489">Methyltransferase</keyword>